<dbReference type="PROSITE" id="PS50893">
    <property type="entry name" value="ABC_TRANSPORTER_2"/>
    <property type="match status" value="1"/>
</dbReference>
<keyword evidence="7" id="KW-1185">Reference proteome</keyword>
<dbReference type="InterPro" id="IPR003439">
    <property type="entry name" value="ABC_transporter-like_ATP-bd"/>
</dbReference>
<evidence type="ECO:0000256" key="1">
    <source>
        <dbReference type="ARBA" id="ARBA00022448"/>
    </source>
</evidence>
<dbReference type="Pfam" id="PF00005">
    <property type="entry name" value="ABC_tran"/>
    <property type="match status" value="1"/>
</dbReference>
<dbReference type="InterPro" id="IPR013611">
    <property type="entry name" value="Transp-assoc_OB_typ2"/>
</dbReference>
<protein>
    <submittedName>
        <fullName evidence="6">ABC transporter ATP-binding protein</fullName>
    </submittedName>
</protein>
<dbReference type="SUPFAM" id="SSF52540">
    <property type="entry name" value="P-loop containing nucleoside triphosphate hydrolases"/>
    <property type="match status" value="1"/>
</dbReference>
<dbReference type="Proteomes" id="UP000063429">
    <property type="component" value="Chromosome"/>
</dbReference>
<evidence type="ECO:0000313" key="7">
    <source>
        <dbReference type="Proteomes" id="UP000063429"/>
    </source>
</evidence>
<dbReference type="PANTHER" id="PTHR42781:SF4">
    <property type="entry name" value="SPERMIDINE_PUTRESCINE IMPORT ATP-BINDING PROTEIN POTA"/>
    <property type="match status" value="1"/>
</dbReference>
<evidence type="ECO:0000256" key="2">
    <source>
        <dbReference type="ARBA" id="ARBA00022475"/>
    </source>
</evidence>
<dbReference type="SMART" id="SM00382">
    <property type="entry name" value="AAA"/>
    <property type="match status" value="1"/>
</dbReference>
<dbReference type="SUPFAM" id="SSF50331">
    <property type="entry name" value="MOP-like"/>
    <property type="match status" value="1"/>
</dbReference>
<keyword evidence="1" id="KW-0813">Transport</keyword>
<keyword evidence="2" id="KW-1003">Cell membrane</keyword>
<gene>
    <name evidence="6" type="ORF">F506_12530</name>
</gene>
<reference evidence="7" key="1">
    <citation type="journal article" date="2015" name="Genome Announc.">
        <title>Complete Genome Sequence of Herbaspirillum hiltneri N3 (DSM 17495), Isolated from Surface-Sterilized Wheat Roots.</title>
        <authorList>
            <person name="Guizelini D."/>
            <person name="Saizaki P.M."/>
            <person name="Coimbra N.A."/>
            <person name="Weiss V.A."/>
            <person name="Faoro H."/>
            <person name="Sfeir M.Z."/>
            <person name="Baura V.A."/>
            <person name="Monteiro R.A."/>
            <person name="Chubatsu L.S."/>
            <person name="Souza E.M."/>
            <person name="Cruz L.M."/>
            <person name="Pedrosa F.O."/>
            <person name="Raittz R.T."/>
            <person name="Marchaukoski J.N."/>
            <person name="Steffens M.B."/>
        </authorList>
    </citation>
    <scope>NUCLEOTIDE SEQUENCE [LARGE SCALE GENOMIC DNA]</scope>
    <source>
        <strain evidence="7">N3</strain>
    </source>
</reference>
<dbReference type="InterPro" id="IPR003593">
    <property type="entry name" value="AAA+_ATPase"/>
</dbReference>
<dbReference type="EMBL" id="CP011409">
    <property type="protein sequence ID" value="AKZ63385.1"/>
    <property type="molecule type" value="Genomic_DNA"/>
</dbReference>
<evidence type="ECO:0000259" key="5">
    <source>
        <dbReference type="PROSITE" id="PS50893"/>
    </source>
</evidence>
<keyword evidence="2" id="KW-0472">Membrane</keyword>
<dbReference type="PANTHER" id="PTHR42781">
    <property type="entry name" value="SPERMIDINE/PUTRESCINE IMPORT ATP-BINDING PROTEIN POTA"/>
    <property type="match status" value="1"/>
</dbReference>
<dbReference type="InterPro" id="IPR027417">
    <property type="entry name" value="P-loop_NTPase"/>
</dbReference>
<dbReference type="Pfam" id="PF08402">
    <property type="entry name" value="TOBE_2"/>
    <property type="match status" value="1"/>
</dbReference>
<feature type="domain" description="ABC transporter" evidence="5">
    <location>
        <begin position="8"/>
        <end position="240"/>
    </location>
</feature>
<accession>A0ABM5V1I0</accession>
<proteinExistence type="predicted"/>
<evidence type="ECO:0000256" key="3">
    <source>
        <dbReference type="ARBA" id="ARBA00022741"/>
    </source>
</evidence>
<keyword evidence="4 6" id="KW-0067">ATP-binding</keyword>
<sequence>MIPNRISIECRHVRLSHEHGGKPVLRDINLRIEPGEFFVLLGASSSGKSSLLRIIAGLNQDFSGALLLDGKDAAGIAPHLRNIGMVFQDYALWPHMSVRDNIAYGLVERRLPKPEIQERVGKVLERVGLTEFAARYPNQLSGGQQQRTALARAIVIEPRVLLLDEPFSNLDHGLRGQLRQELRALQRSLGITTVFVTHDQEEAMAMADRMAVIDNGVVQQIGTPAALYDYPGNSFMAGFVGDANLLSGVIERVNGDMLRFHSSRLEDLYLPNHRDAHLGNCMIGFRPHAIRINVGDAQRDGALVWLKGAVENSEFFGAMTRYRVRVGEVLIVADQMHYAGLAPFPVGTTVSLGIAPSQIRYLPL</sequence>
<dbReference type="Gene3D" id="3.40.50.300">
    <property type="entry name" value="P-loop containing nucleotide triphosphate hydrolases"/>
    <property type="match status" value="1"/>
</dbReference>
<organism evidence="6 7">
    <name type="scientific">Herbaspirillum hiltneri N3</name>
    <dbReference type="NCBI Taxonomy" id="1262470"/>
    <lineage>
        <taxon>Bacteria</taxon>
        <taxon>Pseudomonadati</taxon>
        <taxon>Pseudomonadota</taxon>
        <taxon>Betaproteobacteria</taxon>
        <taxon>Burkholderiales</taxon>
        <taxon>Oxalobacteraceae</taxon>
        <taxon>Herbaspirillum</taxon>
    </lineage>
</organism>
<evidence type="ECO:0000256" key="4">
    <source>
        <dbReference type="ARBA" id="ARBA00022840"/>
    </source>
</evidence>
<dbReference type="GO" id="GO:0005524">
    <property type="term" value="F:ATP binding"/>
    <property type="evidence" value="ECO:0007669"/>
    <property type="project" value="UniProtKB-KW"/>
</dbReference>
<dbReference type="Gene3D" id="2.40.50.100">
    <property type="match status" value="1"/>
</dbReference>
<evidence type="ECO:0000313" key="6">
    <source>
        <dbReference type="EMBL" id="AKZ63385.1"/>
    </source>
</evidence>
<dbReference type="InterPro" id="IPR050093">
    <property type="entry name" value="ABC_SmlMolc_Importer"/>
</dbReference>
<name>A0ABM5V1I0_9BURK</name>
<dbReference type="RefSeq" id="WP_053197896.1">
    <property type="nucleotide sequence ID" value="NZ_CP011409.1"/>
</dbReference>
<dbReference type="InterPro" id="IPR008995">
    <property type="entry name" value="Mo/tungstate-bd_C_term_dom"/>
</dbReference>
<keyword evidence="3" id="KW-0547">Nucleotide-binding</keyword>